<keyword evidence="5" id="KW-0547">Nucleotide-binding</keyword>
<keyword evidence="3" id="KW-0597">Phosphoprotein</keyword>
<dbReference type="Gene3D" id="3.30.565.10">
    <property type="entry name" value="Histidine kinase-like ATPase, C-terminal domain"/>
    <property type="match status" value="1"/>
</dbReference>
<dbReference type="Pfam" id="PF07730">
    <property type="entry name" value="HisKA_3"/>
    <property type="match status" value="1"/>
</dbReference>
<keyword evidence="10" id="KW-0812">Transmembrane</keyword>
<reference evidence="13" key="1">
    <citation type="submission" date="2021-01" db="EMBL/GenBank/DDBJ databases">
        <title>Whole genome shotgun sequence of Actinocatenispora rupis NBRC 107355.</title>
        <authorList>
            <person name="Komaki H."/>
            <person name="Tamura T."/>
        </authorList>
    </citation>
    <scope>NUCLEOTIDE SEQUENCE</scope>
    <source>
        <strain evidence="13">NBRC 107355</strain>
    </source>
</reference>
<keyword evidence="8" id="KW-0902">Two-component regulatory system</keyword>
<evidence type="ECO:0000256" key="6">
    <source>
        <dbReference type="ARBA" id="ARBA00022777"/>
    </source>
</evidence>
<accession>A0A8J3J0M4</accession>
<evidence type="ECO:0000259" key="11">
    <source>
        <dbReference type="Pfam" id="PF02518"/>
    </source>
</evidence>
<keyword evidence="6" id="KW-0418">Kinase</keyword>
<dbReference type="CDD" id="cd16917">
    <property type="entry name" value="HATPase_UhpB-NarQ-NarX-like"/>
    <property type="match status" value="1"/>
</dbReference>
<name>A0A8J3J0M4_9ACTN</name>
<dbReference type="Pfam" id="PF02518">
    <property type="entry name" value="HATPase_c"/>
    <property type="match status" value="1"/>
</dbReference>
<protein>
    <recommendedName>
        <fullName evidence="2">histidine kinase</fullName>
        <ecNumber evidence="2">2.7.13.3</ecNumber>
    </recommendedName>
</protein>
<evidence type="ECO:0000256" key="1">
    <source>
        <dbReference type="ARBA" id="ARBA00000085"/>
    </source>
</evidence>
<dbReference type="Proteomes" id="UP000612808">
    <property type="component" value="Unassembled WGS sequence"/>
</dbReference>
<evidence type="ECO:0000256" key="4">
    <source>
        <dbReference type="ARBA" id="ARBA00022679"/>
    </source>
</evidence>
<feature type="transmembrane region" description="Helical" evidence="10">
    <location>
        <begin position="103"/>
        <end position="120"/>
    </location>
</feature>
<keyword evidence="7" id="KW-0067">ATP-binding</keyword>
<evidence type="ECO:0000256" key="8">
    <source>
        <dbReference type="ARBA" id="ARBA00023012"/>
    </source>
</evidence>
<keyword evidence="9" id="KW-0175">Coiled coil</keyword>
<gene>
    <name evidence="13" type="ORF">Aru02nite_07240</name>
</gene>
<keyword evidence="10" id="KW-0472">Membrane</keyword>
<dbReference type="AlphaFoldDB" id="A0A8J3J0M4"/>
<evidence type="ECO:0000256" key="9">
    <source>
        <dbReference type="SAM" id="Coils"/>
    </source>
</evidence>
<evidence type="ECO:0000259" key="12">
    <source>
        <dbReference type="Pfam" id="PF07730"/>
    </source>
</evidence>
<dbReference type="EC" id="2.7.13.3" evidence="2"/>
<feature type="domain" description="Histidine kinase/HSP90-like ATPase" evidence="11">
    <location>
        <begin position="285"/>
        <end position="374"/>
    </location>
</feature>
<evidence type="ECO:0000256" key="3">
    <source>
        <dbReference type="ARBA" id="ARBA00022553"/>
    </source>
</evidence>
<dbReference type="GO" id="GO:0005524">
    <property type="term" value="F:ATP binding"/>
    <property type="evidence" value="ECO:0007669"/>
    <property type="project" value="UniProtKB-KW"/>
</dbReference>
<dbReference type="GO" id="GO:0016020">
    <property type="term" value="C:membrane"/>
    <property type="evidence" value="ECO:0007669"/>
    <property type="project" value="InterPro"/>
</dbReference>
<dbReference type="PANTHER" id="PTHR24421">
    <property type="entry name" value="NITRATE/NITRITE SENSOR PROTEIN NARX-RELATED"/>
    <property type="match status" value="1"/>
</dbReference>
<dbReference type="GO" id="GO:0046983">
    <property type="term" value="F:protein dimerization activity"/>
    <property type="evidence" value="ECO:0007669"/>
    <property type="project" value="InterPro"/>
</dbReference>
<comment type="caution">
    <text evidence="13">The sequence shown here is derived from an EMBL/GenBank/DDBJ whole genome shotgun (WGS) entry which is preliminary data.</text>
</comment>
<keyword evidence="14" id="KW-1185">Reference proteome</keyword>
<dbReference type="GO" id="GO:0000155">
    <property type="term" value="F:phosphorelay sensor kinase activity"/>
    <property type="evidence" value="ECO:0007669"/>
    <property type="project" value="InterPro"/>
</dbReference>
<evidence type="ECO:0000256" key="5">
    <source>
        <dbReference type="ARBA" id="ARBA00022741"/>
    </source>
</evidence>
<feature type="coiled-coil region" evidence="9">
    <location>
        <begin position="151"/>
        <end position="178"/>
    </location>
</feature>
<comment type="catalytic activity">
    <reaction evidence="1">
        <text>ATP + protein L-histidine = ADP + protein N-phospho-L-histidine.</text>
        <dbReference type="EC" id="2.7.13.3"/>
    </reaction>
</comment>
<dbReference type="InterPro" id="IPR036890">
    <property type="entry name" value="HATPase_C_sf"/>
</dbReference>
<dbReference type="PANTHER" id="PTHR24421:SF10">
    <property type="entry name" value="NITRATE_NITRITE SENSOR PROTEIN NARQ"/>
    <property type="match status" value="1"/>
</dbReference>
<evidence type="ECO:0000256" key="7">
    <source>
        <dbReference type="ARBA" id="ARBA00022840"/>
    </source>
</evidence>
<dbReference type="Gene3D" id="1.20.5.1930">
    <property type="match status" value="1"/>
</dbReference>
<proteinExistence type="predicted"/>
<dbReference type="InterPro" id="IPR011712">
    <property type="entry name" value="Sig_transdc_His_kin_sub3_dim/P"/>
</dbReference>
<evidence type="ECO:0000313" key="14">
    <source>
        <dbReference type="Proteomes" id="UP000612808"/>
    </source>
</evidence>
<organism evidence="13 14">
    <name type="scientific">Actinocatenispora rupis</name>
    <dbReference type="NCBI Taxonomy" id="519421"/>
    <lineage>
        <taxon>Bacteria</taxon>
        <taxon>Bacillati</taxon>
        <taxon>Actinomycetota</taxon>
        <taxon>Actinomycetes</taxon>
        <taxon>Micromonosporales</taxon>
        <taxon>Micromonosporaceae</taxon>
        <taxon>Actinocatenispora</taxon>
    </lineage>
</organism>
<keyword evidence="4" id="KW-0808">Transferase</keyword>
<evidence type="ECO:0000256" key="2">
    <source>
        <dbReference type="ARBA" id="ARBA00012438"/>
    </source>
</evidence>
<feature type="transmembrane region" description="Helical" evidence="10">
    <location>
        <begin position="46"/>
        <end position="66"/>
    </location>
</feature>
<feature type="transmembrane region" description="Helical" evidence="10">
    <location>
        <begin position="126"/>
        <end position="146"/>
    </location>
</feature>
<dbReference type="EMBL" id="BOMB01000003">
    <property type="protein sequence ID" value="GID09835.1"/>
    <property type="molecule type" value="Genomic_DNA"/>
</dbReference>
<dbReference type="InterPro" id="IPR050482">
    <property type="entry name" value="Sensor_HK_TwoCompSys"/>
</dbReference>
<evidence type="ECO:0000313" key="13">
    <source>
        <dbReference type="EMBL" id="GID09835.1"/>
    </source>
</evidence>
<sequence>MAVALLVLAALGSVPLAGGTGSAVVWAVTALQVVTSAAVPALRARPVAVSVLVAAVVVVGLLPSVVAPGALTDRYAAVNLWPPIALFSAVVGLRRYAPRTRAPALWVLIAVATVLAAHPWRPTWSGTPVGILHTAVPALLGLYLAARWQMVQALRDRAEQAERERVLLAEQARAQERSRLASELHDSVAHRVNLMVLQAGALRLTTPDPAVRDAAEALRLTGCQALQELGDLLGMIRRGDTGTGAVTAPPADDLPALVADSRAVGLPVVLAEDGDPGVASPIVRRTAYRIVQEALTNVHRYAPGAAVDVTVRYRTDRVEVVVRNGPAAGPAGLPDTGSGTGLLGLSRRVEALGGTLTAGPAESGGFRVNATMPSHVSSR</sequence>
<evidence type="ECO:0000256" key="10">
    <source>
        <dbReference type="SAM" id="Phobius"/>
    </source>
</evidence>
<feature type="domain" description="Signal transduction histidine kinase subgroup 3 dimerisation and phosphoacceptor" evidence="12">
    <location>
        <begin position="176"/>
        <end position="238"/>
    </location>
</feature>
<keyword evidence="10" id="KW-1133">Transmembrane helix</keyword>
<dbReference type="InterPro" id="IPR003594">
    <property type="entry name" value="HATPase_dom"/>
</dbReference>
<dbReference type="SUPFAM" id="SSF55874">
    <property type="entry name" value="ATPase domain of HSP90 chaperone/DNA topoisomerase II/histidine kinase"/>
    <property type="match status" value="1"/>
</dbReference>